<keyword evidence="2" id="KW-0808">Transferase</keyword>
<sequence>FIDPQLEANLLLIGRYHDQKYKSSVEREKGYKYVNYVGWIPKYENMLKEVVECRVAVMCFHPDPNLDSAVDRSNKLFEYMGLGLPVIVSKIGKWQEIINKHKCGLCVNPEQSKEIAKAIDKLLGNPKLAFEMGNNGREAVLKYYNWESQEVKLITAYKKLSS</sequence>
<organism evidence="3">
    <name type="scientific">marine sediment metagenome</name>
    <dbReference type="NCBI Taxonomy" id="412755"/>
    <lineage>
        <taxon>unclassified sequences</taxon>
        <taxon>metagenomes</taxon>
        <taxon>ecological metagenomes</taxon>
    </lineage>
</organism>
<comment type="caution">
    <text evidence="3">The sequence shown here is derived from an EMBL/GenBank/DDBJ whole genome shotgun (WGS) entry which is preliminary data.</text>
</comment>
<gene>
    <name evidence="3" type="ORF">S03H2_45932</name>
</gene>
<name>X1HWU8_9ZZZZ</name>
<dbReference type="AlphaFoldDB" id="X1HWU8"/>
<evidence type="ECO:0000313" key="3">
    <source>
        <dbReference type="EMBL" id="GAH74626.1"/>
    </source>
</evidence>
<evidence type="ECO:0000256" key="1">
    <source>
        <dbReference type="ARBA" id="ARBA00022676"/>
    </source>
</evidence>
<dbReference type="SUPFAM" id="SSF53756">
    <property type="entry name" value="UDP-Glycosyltransferase/glycogen phosphorylase"/>
    <property type="match status" value="1"/>
</dbReference>
<protein>
    <recommendedName>
        <fullName evidence="4">Glycosyl transferase family 1 domain-containing protein</fullName>
    </recommendedName>
</protein>
<dbReference type="PANTHER" id="PTHR12526">
    <property type="entry name" value="GLYCOSYLTRANSFERASE"/>
    <property type="match status" value="1"/>
</dbReference>
<dbReference type="PANTHER" id="PTHR12526:SF629">
    <property type="entry name" value="TEICHURONIC ACID BIOSYNTHESIS GLYCOSYLTRANSFERASE TUAH-RELATED"/>
    <property type="match status" value="1"/>
</dbReference>
<dbReference type="GO" id="GO:0016757">
    <property type="term" value="F:glycosyltransferase activity"/>
    <property type="evidence" value="ECO:0007669"/>
    <property type="project" value="UniProtKB-KW"/>
</dbReference>
<dbReference type="EMBL" id="BARU01028803">
    <property type="protein sequence ID" value="GAH74626.1"/>
    <property type="molecule type" value="Genomic_DNA"/>
</dbReference>
<keyword evidence="1" id="KW-0328">Glycosyltransferase</keyword>
<reference evidence="3" key="1">
    <citation type="journal article" date="2014" name="Front. Microbiol.">
        <title>High frequency of phylogenetically diverse reductive dehalogenase-homologous genes in deep subseafloor sedimentary metagenomes.</title>
        <authorList>
            <person name="Kawai M."/>
            <person name="Futagami T."/>
            <person name="Toyoda A."/>
            <person name="Takaki Y."/>
            <person name="Nishi S."/>
            <person name="Hori S."/>
            <person name="Arai W."/>
            <person name="Tsubouchi T."/>
            <person name="Morono Y."/>
            <person name="Uchiyama I."/>
            <person name="Ito T."/>
            <person name="Fujiyama A."/>
            <person name="Inagaki F."/>
            <person name="Takami H."/>
        </authorList>
    </citation>
    <scope>NUCLEOTIDE SEQUENCE</scope>
    <source>
        <strain evidence="3">Expedition CK06-06</strain>
    </source>
</reference>
<feature type="non-terminal residue" evidence="3">
    <location>
        <position position="1"/>
    </location>
</feature>
<dbReference type="Pfam" id="PF13692">
    <property type="entry name" value="Glyco_trans_1_4"/>
    <property type="match status" value="1"/>
</dbReference>
<accession>X1HWU8</accession>
<proteinExistence type="predicted"/>
<evidence type="ECO:0000256" key="2">
    <source>
        <dbReference type="ARBA" id="ARBA00022679"/>
    </source>
</evidence>
<evidence type="ECO:0008006" key="4">
    <source>
        <dbReference type="Google" id="ProtNLM"/>
    </source>
</evidence>
<dbReference type="Gene3D" id="3.40.50.2000">
    <property type="entry name" value="Glycogen Phosphorylase B"/>
    <property type="match status" value="1"/>
</dbReference>